<evidence type="ECO:0000256" key="1">
    <source>
        <dbReference type="ARBA" id="ARBA00022555"/>
    </source>
</evidence>
<dbReference type="Proteomes" id="UP000614200">
    <property type="component" value="Unassembled WGS sequence"/>
</dbReference>
<feature type="binding site" evidence="9">
    <location>
        <position position="40"/>
    </location>
    <ligand>
        <name>ATP</name>
        <dbReference type="ChEBI" id="CHEBI:30616"/>
    </ligand>
</feature>
<dbReference type="PANTHER" id="PTHR11933:SF5">
    <property type="entry name" value="MITOCHONDRIAL TRNA-SPECIFIC 2-THIOURIDYLASE 1"/>
    <property type="match status" value="1"/>
</dbReference>
<accession>A0ABR9ZSW9</accession>
<dbReference type="InterPro" id="IPR023382">
    <property type="entry name" value="MnmA-like_central_sf"/>
</dbReference>
<keyword evidence="1 9" id="KW-0820">tRNA-binding</keyword>
<comment type="similarity">
    <text evidence="9">Belongs to the MnmA/TRMU family.</text>
</comment>
<keyword evidence="5 9" id="KW-0067">ATP-binding</keyword>
<feature type="site" description="Interaction with tRNA" evidence="9">
    <location>
        <position position="350"/>
    </location>
</feature>
<feature type="domain" description="tRNA-specific 2-thiouridylase MnmA-like C-terminal" evidence="10">
    <location>
        <begin position="290"/>
        <end position="366"/>
    </location>
</feature>
<organism evidence="12 13">
    <name type="scientific">Fusibacter ferrireducens</name>
    <dbReference type="NCBI Taxonomy" id="2785058"/>
    <lineage>
        <taxon>Bacteria</taxon>
        <taxon>Bacillati</taxon>
        <taxon>Bacillota</taxon>
        <taxon>Clostridia</taxon>
        <taxon>Eubacteriales</taxon>
        <taxon>Eubacteriales Family XII. Incertae Sedis</taxon>
        <taxon>Fusibacter</taxon>
    </lineage>
</organism>
<feature type="site" description="Interaction with tRNA" evidence="9">
    <location>
        <position position="137"/>
    </location>
</feature>
<gene>
    <name evidence="9 12" type="primary">mnmA</name>
    <name evidence="12" type="ORF">ISU02_10550</name>
</gene>
<evidence type="ECO:0000256" key="2">
    <source>
        <dbReference type="ARBA" id="ARBA00022679"/>
    </source>
</evidence>
<comment type="caution">
    <text evidence="9">Lacks conserved residue(s) required for the propagation of feature annotation.</text>
</comment>
<keyword evidence="2 9" id="KW-0808">Transferase</keyword>
<evidence type="ECO:0000256" key="4">
    <source>
        <dbReference type="ARBA" id="ARBA00022741"/>
    </source>
</evidence>
<feature type="binding site" evidence="9">
    <location>
        <begin position="14"/>
        <end position="21"/>
    </location>
    <ligand>
        <name>ATP</name>
        <dbReference type="ChEBI" id="CHEBI:30616"/>
    </ligand>
</feature>
<dbReference type="InterPro" id="IPR014729">
    <property type="entry name" value="Rossmann-like_a/b/a_fold"/>
</dbReference>
<dbReference type="InterPro" id="IPR046885">
    <property type="entry name" value="MnmA-like_C"/>
</dbReference>
<feature type="active site" description="Cysteine persulfide intermediate" evidence="9">
    <location>
        <position position="211"/>
    </location>
</feature>
<comment type="caution">
    <text evidence="12">The sequence shown here is derived from an EMBL/GenBank/DDBJ whole genome shotgun (WGS) entry which is preliminary data.</text>
</comment>
<reference evidence="12 13" key="1">
    <citation type="submission" date="2020-11" db="EMBL/GenBank/DDBJ databases">
        <title>Fusibacter basophilias sp. nov.</title>
        <authorList>
            <person name="Qiu D."/>
        </authorList>
    </citation>
    <scope>NUCLEOTIDE SEQUENCE [LARGE SCALE GENOMIC DNA]</scope>
    <source>
        <strain evidence="12 13">Q10-2</strain>
    </source>
</reference>
<evidence type="ECO:0000259" key="10">
    <source>
        <dbReference type="Pfam" id="PF20258"/>
    </source>
</evidence>
<sequence>MNHYNLDKNKVVVGMSGGVDSTVAAYQLKAMGYEVIGVNMRLWQDDFLSESHFMNDGGCCSLSSVEDARRVCMQIGIPFYALDFKTVFKETVVDYFIDEYKHGRTPNPCIACNKYVKFDALLEKAHQLGAYYVATGHYAKIYHDDLTDRYLVEQSNAILKDQTYAIYNLTQDQLKHILMPLGEFESKEAVRQIASRFDVQISEKSDSQEICFIPDQDYVGFLKRNSDIEDKQGNFIDSEGNVLGTHLGIVNFTVGQRKGLGVTFGKPMYVVAIDADQNQVVLGEGDAVFSDHLIADKVNFILFDQLEGPYACEAKIRYSAKPAKCTLYPLPNNEVKVVFDMPQRAITPGQAVVFYEGKKLVGGGTIK</sequence>
<dbReference type="Gene3D" id="2.40.30.10">
    <property type="entry name" value="Translation factors"/>
    <property type="match status" value="1"/>
</dbReference>
<feature type="region of interest" description="Interaction with tRNA" evidence="9">
    <location>
        <begin position="317"/>
        <end position="318"/>
    </location>
</feature>
<evidence type="ECO:0000256" key="9">
    <source>
        <dbReference type="HAMAP-Rule" id="MF_00144"/>
    </source>
</evidence>
<evidence type="ECO:0000259" key="11">
    <source>
        <dbReference type="Pfam" id="PF20259"/>
    </source>
</evidence>
<keyword evidence="6 9" id="KW-0694">RNA-binding</keyword>
<feature type="binding site" evidence="9">
    <location>
        <position position="136"/>
    </location>
    <ligand>
        <name>ATP</name>
        <dbReference type="ChEBI" id="CHEBI:30616"/>
    </ligand>
</feature>
<dbReference type="Pfam" id="PF03054">
    <property type="entry name" value="tRNA_Me_trans"/>
    <property type="match status" value="1"/>
</dbReference>
<evidence type="ECO:0000313" key="13">
    <source>
        <dbReference type="Proteomes" id="UP000614200"/>
    </source>
</evidence>
<keyword evidence="13" id="KW-1185">Reference proteome</keyword>
<feature type="active site" description="Nucleophile" evidence="9">
    <location>
        <position position="112"/>
    </location>
</feature>
<dbReference type="Pfam" id="PF20258">
    <property type="entry name" value="tRNA_Me_trans_C"/>
    <property type="match status" value="1"/>
</dbReference>
<evidence type="ECO:0000256" key="6">
    <source>
        <dbReference type="ARBA" id="ARBA00022884"/>
    </source>
</evidence>
<dbReference type="PANTHER" id="PTHR11933">
    <property type="entry name" value="TRNA 5-METHYLAMINOMETHYL-2-THIOURIDYLATE -METHYLTRANSFERASE"/>
    <property type="match status" value="1"/>
</dbReference>
<comment type="function">
    <text evidence="9">Catalyzes the 2-thiolation of uridine at the wobble position (U34) of tRNA, leading to the formation of s(2)U34.</text>
</comment>
<protein>
    <recommendedName>
        <fullName evidence="9">tRNA-specific 2-thiouridylase MnmA</fullName>
        <ecNumber evidence="9">2.8.1.13</ecNumber>
    </recommendedName>
</protein>
<evidence type="ECO:0000256" key="3">
    <source>
        <dbReference type="ARBA" id="ARBA00022694"/>
    </source>
</evidence>
<comment type="subcellular location">
    <subcellularLocation>
        <location evidence="9">Cytoplasm</location>
    </subcellularLocation>
</comment>
<dbReference type="EMBL" id="JADKNH010000006">
    <property type="protein sequence ID" value="MBF4693564.1"/>
    <property type="molecule type" value="Genomic_DNA"/>
</dbReference>
<feature type="region of interest" description="Interaction with tRNA" evidence="9">
    <location>
        <begin position="160"/>
        <end position="162"/>
    </location>
</feature>
<dbReference type="HAMAP" id="MF_00144">
    <property type="entry name" value="tRNA_thiouridyl_MnmA"/>
    <property type="match status" value="1"/>
</dbReference>
<keyword evidence="7" id="KW-1015">Disulfide bond</keyword>
<evidence type="ECO:0000313" key="12">
    <source>
        <dbReference type="EMBL" id="MBF4693564.1"/>
    </source>
</evidence>
<dbReference type="EC" id="2.8.1.13" evidence="9"/>
<keyword evidence="3 9" id="KW-0819">tRNA processing</keyword>
<dbReference type="Gene3D" id="3.40.50.620">
    <property type="entry name" value="HUPs"/>
    <property type="match status" value="1"/>
</dbReference>
<dbReference type="RefSeq" id="WP_194701808.1">
    <property type="nucleotide sequence ID" value="NZ_JADKNH010000006.1"/>
</dbReference>
<dbReference type="NCBIfam" id="NF001138">
    <property type="entry name" value="PRK00143.1"/>
    <property type="match status" value="1"/>
</dbReference>
<dbReference type="Pfam" id="PF20259">
    <property type="entry name" value="tRNA_Me_trans_M"/>
    <property type="match status" value="1"/>
</dbReference>
<proteinExistence type="inferred from homology"/>
<keyword evidence="4 9" id="KW-0547">Nucleotide-binding</keyword>
<dbReference type="InterPro" id="IPR046884">
    <property type="entry name" value="MnmA-like_central"/>
</dbReference>
<keyword evidence="9" id="KW-0963">Cytoplasm</keyword>
<dbReference type="Gene3D" id="2.30.30.280">
    <property type="entry name" value="Adenine nucleotide alpha hydrolases-like domains"/>
    <property type="match status" value="1"/>
</dbReference>
<evidence type="ECO:0000256" key="8">
    <source>
        <dbReference type="ARBA" id="ARBA00051542"/>
    </source>
</evidence>
<dbReference type="NCBIfam" id="TIGR00420">
    <property type="entry name" value="trmU"/>
    <property type="match status" value="1"/>
</dbReference>
<comment type="catalytic activity">
    <reaction evidence="8 9">
        <text>S-sulfanyl-L-cysteinyl-[protein] + uridine(34) in tRNA + AH2 + ATP = 2-thiouridine(34) in tRNA + L-cysteinyl-[protein] + A + AMP + diphosphate + H(+)</text>
        <dbReference type="Rhea" id="RHEA:47032"/>
        <dbReference type="Rhea" id="RHEA-COMP:10131"/>
        <dbReference type="Rhea" id="RHEA-COMP:11726"/>
        <dbReference type="Rhea" id="RHEA-COMP:11727"/>
        <dbReference type="Rhea" id="RHEA-COMP:11728"/>
        <dbReference type="ChEBI" id="CHEBI:13193"/>
        <dbReference type="ChEBI" id="CHEBI:15378"/>
        <dbReference type="ChEBI" id="CHEBI:17499"/>
        <dbReference type="ChEBI" id="CHEBI:29950"/>
        <dbReference type="ChEBI" id="CHEBI:30616"/>
        <dbReference type="ChEBI" id="CHEBI:33019"/>
        <dbReference type="ChEBI" id="CHEBI:61963"/>
        <dbReference type="ChEBI" id="CHEBI:65315"/>
        <dbReference type="ChEBI" id="CHEBI:87170"/>
        <dbReference type="ChEBI" id="CHEBI:456215"/>
        <dbReference type="EC" id="2.8.1.13"/>
    </reaction>
</comment>
<evidence type="ECO:0000256" key="5">
    <source>
        <dbReference type="ARBA" id="ARBA00022840"/>
    </source>
</evidence>
<dbReference type="GO" id="GO:0103016">
    <property type="term" value="F:tRNA-uridine 2-sulfurtransferase activity"/>
    <property type="evidence" value="ECO:0007669"/>
    <property type="project" value="UniProtKB-EC"/>
</dbReference>
<evidence type="ECO:0000256" key="7">
    <source>
        <dbReference type="ARBA" id="ARBA00023157"/>
    </source>
</evidence>
<name>A0ABR9ZSW9_9FIRM</name>
<dbReference type="CDD" id="cd01998">
    <property type="entry name" value="MnmA_TRMU-like"/>
    <property type="match status" value="1"/>
</dbReference>
<feature type="domain" description="tRNA-specific 2-thiouridylase MnmA-like central" evidence="11">
    <location>
        <begin position="227"/>
        <end position="283"/>
    </location>
</feature>
<dbReference type="SUPFAM" id="SSF52402">
    <property type="entry name" value="Adenine nucleotide alpha hydrolases-like"/>
    <property type="match status" value="1"/>
</dbReference>
<dbReference type="InterPro" id="IPR004506">
    <property type="entry name" value="MnmA-like"/>
</dbReference>